<keyword evidence="2" id="KW-0175">Coiled coil</keyword>
<comment type="similarity">
    <text evidence="1">Belongs to the remorin family.</text>
</comment>
<evidence type="ECO:0000256" key="3">
    <source>
        <dbReference type="SAM" id="MobiDB-lite"/>
    </source>
</evidence>
<comment type="caution">
    <text evidence="5">The sequence shown here is derived from an EMBL/GenBank/DDBJ whole genome shotgun (WGS) entry which is preliminary data.</text>
</comment>
<feature type="domain" description="Remorin C-terminal" evidence="4">
    <location>
        <begin position="520"/>
        <end position="582"/>
    </location>
</feature>
<evidence type="ECO:0000313" key="6">
    <source>
        <dbReference type="Proteomes" id="UP001412067"/>
    </source>
</evidence>
<evidence type="ECO:0000313" key="5">
    <source>
        <dbReference type="EMBL" id="KAK8969070.1"/>
    </source>
</evidence>
<dbReference type="EMBL" id="JBBWWR010000003">
    <property type="protein sequence ID" value="KAK8969070.1"/>
    <property type="molecule type" value="Genomic_DNA"/>
</dbReference>
<feature type="region of interest" description="Disordered" evidence="3">
    <location>
        <begin position="479"/>
        <end position="516"/>
    </location>
</feature>
<sequence>MAELGFDAGKEEVREERRRRNGGRFSSRWSSRRKGRARDGSADESTFYSSGHSSIYDGSFHDESYWFASAPGSFGGRRSFGSDLSALSPSPRSSVPVCSLSPPRFRVSHLAGCEPSMVPGLEPEPETRSSSPSTAVKLSLTKSNPPSSSKGCYICYSISTPFLSLDCPSKVNNICIFFVYAEKLLDIVKAEVHQQEGRTISPSVCPISQNPRDCQNQRVTFESLGDGHRRWRPGSLDLNAQDQNVAPSSLHSFYGGAAYIKSNCAPSMHSRSNMFPSPGTPSYWHGGAGAGSYQKGWCSERVPLPANRGQRYGDNVPLFPFNNGRTLPSKWEDAERWICSPVSGDGSRRPLMLPPYHRRPKSKSGPLGAPPLNCGSYASASRQIPCFDDGKVVNFMGGGSPYLAGVLVADQQLCGITAGGRNGLGFNGGEKVCTSNFEAHIDRSASMLGWLDTLVEPSTSSSPADGVFRGYRVDSTQEIDTMASPVNLSRDVGTQMSPEGSNRSSPKERHSSLSSPRYLYDKEEAKITAWENLQKAKAEASLQRLEMKLEKKRSSSMEKILNRLRSAQRKAQDMRSSVVDTQVCMIPRYSRASLLAATVFTVMATMSTSLVAEHLDWNFSVFRSCLDDIQINRCYYRLTHESMSGSPFLKQIASGSVWPDGGGREYEG</sequence>
<dbReference type="Pfam" id="PF03763">
    <property type="entry name" value="Remorin_C"/>
    <property type="match status" value="1"/>
</dbReference>
<organism evidence="5 6">
    <name type="scientific">Platanthera guangdongensis</name>
    <dbReference type="NCBI Taxonomy" id="2320717"/>
    <lineage>
        <taxon>Eukaryota</taxon>
        <taxon>Viridiplantae</taxon>
        <taxon>Streptophyta</taxon>
        <taxon>Embryophyta</taxon>
        <taxon>Tracheophyta</taxon>
        <taxon>Spermatophyta</taxon>
        <taxon>Magnoliopsida</taxon>
        <taxon>Liliopsida</taxon>
        <taxon>Asparagales</taxon>
        <taxon>Orchidaceae</taxon>
        <taxon>Orchidoideae</taxon>
        <taxon>Orchideae</taxon>
        <taxon>Orchidinae</taxon>
        <taxon>Platanthera</taxon>
    </lineage>
</organism>
<proteinExistence type="inferred from homology"/>
<feature type="compositionally biased region" description="Polar residues" evidence="3">
    <location>
        <begin position="479"/>
        <end position="504"/>
    </location>
</feature>
<feature type="region of interest" description="Disordered" evidence="3">
    <location>
        <begin position="116"/>
        <end position="148"/>
    </location>
</feature>
<feature type="region of interest" description="Disordered" evidence="3">
    <location>
        <begin position="1"/>
        <end position="51"/>
    </location>
</feature>
<dbReference type="PANTHER" id="PTHR31471:SF13">
    <property type="entry name" value="REMORIN FAMILY PROTEIN"/>
    <property type="match status" value="1"/>
</dbReference>
<dbReference type="Proteomes" id="UP001412067">
    <property type="component" value="Unassembled WGS sequence"/>
</dbReference>
<feature type="coiled-coil region" evidence="2">
    <location>
        <begin position="535"/>
        <end position="577"/>
    </location>
</feature>
<evidence type="ECO:0000256" key="2">
    <source>
        <dbReference type="SAM" id="Coils"/>
    </source>
</evidence>
<dbReference type="PANTHER" id="PTHR31471">
    <property type="entry name" value="OS02G0116800 PROTEIN"/>
    <property type="match status" value="1"/>
</dbReference>
<gene>
    <name evidence="5" type="ORF">KSP40_PGU017256</name>
</gene>
<evidence type="ECO:0000256" key="1">
    <source>
        <dbReference type="ARBA" id="ARBA00005711"/>
    </source>
</evidence>
<name>A0ABR2MXW1_9ASPA</name>
<keyword evidence="6" id="KW-1185">Reference proteome</keyword>
<evidence type="ECO:0000259" key="4">
    <source>
        <dbReference type="Pfam" id="PF03763"/>
    </source>
</evidence>
<dbReference type="InterPro" id="IPR005516">
    <property type="entry name" value="Remorin_C"/>
</dbReference>
<reference evidence="5 6" key="1">
    <citation type="journal article" date="2022" name="Nat. Plants">
        <title>Genomes of leafy and leafless Platanthera orchids illuminate the evolution of mycoheterotrophy.</title>
        <authorList>
            <person name="Li M.H."/>
            <person name="Liu K.W."/>
            <person name="Li Z."/>
            <person name="Lu H.C."/>
            <person name="Ye Q.L."/>
            <person name="Zhang D."/>
            <person name="Wang J.Y."/>
            <person name="Li Y.F."/>
            <person name="Zhong Z.M."/>
            <person name="Liu X."/>
            <person name="Yu X."/>
            <person name="Liu D.K."/>
            <person name="Tu X.D."/>
            <person name="Liu B."/>
            <person name="Hao Y."/>
            <person name="Liao X.Y."/>
            <person name="Jiang Y.T."/>
            <person name="Sun W.H."/>
            <person name="Chen J."/>
            <person name="Chen Y.Q."/>
            <person name="Ai Y."/>
            <person name="Zhai J.W."/>
            <person name="Wu S.S."/>
            <person name="Zhou Z."/>
            <person name="Hsiao Y.Y."/>
            <person name="Wu W.L."/>
            <person name="Chen Y.Y."/>
            <person name="Lin Y.F."/>
            <person name="Hsu J.L."/>
            <person name="Li C.Y."/>
            <person name="Wang Z.W."/>
            <person name="Zhao X."/>
            <person name="Zhong W.Y."/>
            <person name="Ma X.K."/>
            <person name="Ma L."/>
            <person name="Huang J."/>
            <person name="Chen G.Z."/>
            <person name="Huang M.Z."/>
            <person name="Huang L."/>
            <person name="Peng D.H."/>
            <person name="Luo Y.B."/>
            <person name="Zou S.Q."/>
            <person name="Chen S.P."/>
            <person name="Lan S."/>
            <person name="Tsai W.C."/>
            <person name="Van de Peer Y."/>
            <person name="Liu Z.J."/>
        </authorList>
    </citation>
    <scope>NUCLEOTIDE SEQUENCE [LARGE SCALE GENOMIC DNA]</scope>
    <source>
        <strain evidence="5">Lor288</strain>
    </source>
</reference>
<protein>
    <recommendedName>
        <fullName evidence="4">Remorin C-terminal domain-containing protein</fullName>
    </recommendedName>
</protein>
<feature type="compositionally biased region" description="Basic and acidic residues" evidence="3">
    <location>
        <begin position="8"/>
        <end position="18"/>
    </location>
</feature>
<accession>A0ABR2MXW1</accession>